<evidence type="ECO:0000256" key="6">
    <source>
        <dbReference type="ARBA" id="ARBA00022714"/>
    </source>
</evidence>
<keyword evidence="5" id="KW-0963">Cytoplasm</keyword>
<dbReference type="Proteomes" id="UP000318571">
    <property type="component" value="Chromosome 8"/>
</dbReference>
<dbReference type="EMBL" id="VCGU01000459">
    <property type="protein sequence ID" value="TRY61283.1"/>
    <property type="molecule type" value="Genomic_DNA"/>
</dbReference>
<keyword evidence="8" id="KW-0408">Iron</keyword>
<comment type="caution">
    <text evidence="13">The sequence shown here is derived from an EMBL/GenBank/DDBJ whole genome shotgun (WGS) entry which is preliminary data.</text>
</comment>
<dbReference type="PANTHER" id="PTHR13273:SF14">
    <property type="entry name" value="ANAMORSIN"/>
    <property type="match status" value="1"/>
</dbReference>
<evidence type="ECO:0000256" key="1">
    <source>
        <dbReference type="ARBA" id="ARBA00001966"/>
    </source>
</evidence>
<gene>
    <name evidence="13" type="ORF">TCAL_02152</name>
</gene>
<dbReference type="Gene3D" id="3.40.50.150">
    <property type="entry name" value="Vaccinia Virus protein VP39"/>
    <property type="match status" value="1"/>
</dbReference>
<evidence type="ECO:0000313" key="14">
    <source>
        <dbReference type="Proteomes" id="UP000318571"/>
    </source>
</evidence>
<evidence type="ECO:0000256" key="9">
    <source>
        <dbReference type="ARBA" id="ARBA00023014"/>
    </source>
</evidence>
<dbReference type="GO" id="GO:0051537">
    <property type="term" value="F:2 iron, 2 sulfur cluster binding"/>
    <property type="evidence" value="ECO:0007669"/>
    <property type="project" value="UniProtKB-KW"/>
</dbReference>
<evidence type="ECO:0000256" key="10">
    <source>
        <dbReference type="ARBA" id="ARBA00023128"/>
    </source>
</evidence>
<evidence type="ECO:0000256" key="7">
    <source>
        <dbReference type="ARBA" id="ARBA00022723"/>
    </source>
</evidence>
<evidence type="ECO:0000256" key="5">
    <source>
        <dbReference type="ARBA" id="ARBA00022490"/>
    </source>
</evidence>
<evidence type="ECO:0000313" key="13">
    <source>
        <dbReference type="EMBL" id="TRY61283.1"/>
    </source>
</evidence>
<dbReference type="GO" id="GO:0051539">
    <property type="term" value="F:4 iron, 4 sulfur cluster binding"/>
    <property type="evidence" value="ECO:0007669"/>
    <property type="project" value="UniProtKB-KW"/>
</dbReference>
<keyword evidence="10" id="KW-0496">Mitochondrion</keyword>
<keyword evidence="14" id="KW-1185">Reference proteome</keyword>
<evidence type="ECO:0000259" key="12">
    <source>
        <dbReference type="Pfam" id="PF20922"/>
    </source>
</evidence>
<dbReference type="AlphaFoldDB" id="A0A553N7A5"/>
<dbReference type="InterPro" id="IPR046408">
    <property type="entry name" value="CIAPIN1"/>
</dbReference>
<comment type="similarity">
    <text evidence="3">Belongs to the anamorsin family.</text>
</comment>
<dbReference type="GO" id="GO:0016226">
    <property type="term" value="P:iron-sulfur cluster assembly"/>
    <property type="evidence" value="ECO:0007669"/>
    <property type="project" value="InterPro"/>
</dbReference>
<accession>A0A553N7A5</accession>
<name>A0A553N7A5_TIGCA</name>
<dbReference type="PANTHER" id="PTHR13273">
    <property type="entry name" value="ANAMORSIN"/>
    <property type="match status" value="1"/>
</dbReference>
<dbReference type="GO" id="GO:0005737">
    <property type="term" value="C:cytoplasm"/>
    <property type="evidence" value="ECO:0007669"/>
    <property type="project" value="UniProtKB-SubCell"/>
</dbReference>
<keyword evidence="4" id="KW-0004">4Fe-4S</keyword>
<evidence type="ECO:0000256" key="3">
    <source>
        <dbReference type="ARBA" id="ARBA00008169"/>
    </source>
</evidence>
<dbReference type="GO" id="GO:0046872">
    <property type="term" value="F:metal ion binding"/>
    <property type="evidence" value="ECO:0007669"/>
    <property type="project" value="UniProtKB-KW"/>
</dbReference>
<dbReference type="STRING" id="6832.A0A553N7A5"/>
<dbReference type="InterPro" id="IPR049011">
    <property type="entry name" value="Anamorsin_N_metazoan"/>
</dbReference>
<feature type="domain" description="Anamorsin N-terminal" evidence="12">
    <location>
        <begin position="33"/>
        <end position="157"/>
    </location>
</feature>
<evidence type="ECO:0000256" key="2">
    <source>
        <dbReference type="ARBA" id="ARBA00004496"/>
    </source>
</evidence>
<proteinExistence type="inferred from homology"/>
<evidence type="ECO:0000259" key="11">
    <source>
        <dbReference type="Pfam" id="PF05093"/>
    </source>
</evidence>
<dbReference type="Pfam" id="PF05093">
    <property type="entry name" value="CIAPIN1"/>
    <property type="match status" value="1"/>
</dbReference>
<comment type="subcellular location">
    <subcellularLocation>
        <location evidence="2">Cytoplasm</location>
    </subcellularLocation>
</comment>
<dbReference type="InterPro" id="IPR007785">
    <property type="entry name" value="Anamorsin"/>
</dbReference>
<dbReference type="Pfam" id="PF20922">
    <property type="entry name" value="Anamorsin_N"/>
    <property type="match status" value="1"/>
</dbReference>
<feature type="domain" description="Anamorsin C-terminal" evidence="11">
    <location>
        <begin position="188"/>
        <end position="236"/>
    </location>
</feature>
<keyword evidence="7" id="KW-0479">Metal-binding</keyword>
<evidence type="ECO:0008006" key="15">
    <source>
        <dbReference type="Google" id="ProtNLM"/>
    </source>
</evidence>
<evidence type="ECO:0000256" key="8">
    <source>
        <dbReference type="ARBA" id="ARBA00023004"/>
    </source>
</evidence>
<protein>
    <recommendedName>
        <fullName evidence="15">Anamorsin homolog</fullName>
    </recommendedName>
</protein>
<keyword evidence="9" id="KW-0411">Iron-sulfur</keyword>
<keyword evidence="6" id="KW-0001">2Fe-2S</keyword>
<organism evidence="13 14">
    <name type="scientific">Tigriopus californicus</name>
    <name type="common">Marine copepod</name>
    <dbReference type="NCBI Taxonomy" id="6832"/>
    <lineage>
        <taxon>Eukaryota</taxon>
        <taxon>Metazoa</taxon>
        <taxon>Ecdysozoa</taxon>
        <taxon>Arthropoda</taxon>
        <taxon>Crustacea</taxon>
        <taxon>Multicrustacea</taxon>
        <taxon>Hexanauplia</taxon>
        <taxon>Copepoda</taxon>
        <taxon>Harpacticoida</taxon>
        <taxon>Harpacticidae</taxon>
        <taxon>Tigriopus</taxon>
    </lineage>
</organism>
<comment type="cofactor">
    <cofactor evidence="1">
        <name>[4Fe-4S] cluster</name>
        <dbReference type="ChEBI" id="CHEBI:49883"/>
    </cofactor>
</comment>
<evidence type="ECO:0000256" key="4">
    <source>
        <dbReference type="ARBA" id="ARBA00022485"/>
    </source>
</evidence>
<sequence length="245" mass="26056">MTSSLLLWKDLPSDGKLLEQADPAQTHPNALRENVERLAMGGLARSSFAQIVSGLQAPQTIQHDVDLLGRIVALASPGASIQIVQAVKSGYDPIESPLITTDRLISNIKLAGFVNVAEPQAIQTDHKAEIAQALQLIGDFQVVSVKCEAPAFEVGSSRLLSFAKNVAPMPVSPAVNAVWSLGNLDDDDEEIEEGKTPTKKTVTSSCGSCYLGDAFRCASCPYLGMPAFKPGEKIALSKRQLNADA</sequence>
<reference evidence="13 14" key="1">
    <citation type="journal article" date="2018" name="Nat. Ecol. Evol.">
        <title>Genomic signatures of mitonuclear coevolution across populations of Tigriopus californicus.</title>
        <authorList>
            <person name="Barreto F.S."/>
            <person name="Watson E.T."/>
            <person name="Lima T.G."/>
            <person name="Willett C.S."/>
            <person name="Edmands S."/>
            <person name="Li W."/>
            <person name="Burton R.S."/>
        </authorList>
    </citation>
    <scope>NUCLEOTIDE SEQUENCE [LARGE SCALE GENOMIC DNA]</scope>
    <source>
        <strain evidence="13 14">San Diego</strain>
    </source>
</reference>
<dbReference type="InterPro" id="IPR029063">
    <property type="entry name" value="SAM-dependent_MTases_sf"/>
</dbReference>